<comment type="similarity">
    <text evidence="1">Belongs to the sigma-70 factor family. ECF subfamily.</text>
</comment>
<keyword evidence="5" id="KW-0804">Transcription</keyword>
<name>A0A1T2X143_9BACL</name>
<dbReference type="PANTHER" id="PTHR43133:SF8">
    <property type="entry name" value="RNA POLYMERASE SIGMA FACTOR HI_1459-RELATED"/>
    <property type="match status" value="1"/>
</dbReference>
<dbReference type="OrthoDB" id="2381154at2"/>
<dbReference type="SUPFAM" id="SSF88659">
    <property type="entry name" value="Sigma3 and sigma4 domains of RNA polymerase sigma factors"/>
    <property type="match status" value="1"/>
</dbReference>
<dbReference type="Gene3D" id="1.10.1740.10">
    <property type="match status" value="1"/>
</dbReference>
<accession>A0A1T2X143</accession>
<feature type="domain" description="RNA polymerase sigma factor 70 region 4 type 2" evidence="7">
    <location>
        <begin position="78"/>
        <end position="129"/>
    </location>
</feature>
<dbReference type="InterPro" id="IPR007627">
    <property type="entry name" value="RNA_pol_sigma70_r2"/>
</dbReference>
<dbReference type="InterPro" id="IPR013249">
    <property type="entry name" value="RNA_pol_sigma70_r4_t2"/>
</dbReference>
<dbReference type="SUPFAM" id="SSF88946">
    <property type="entry name" value="Sigma2 domain of RNA polymerase sigma factors"/>
    <property type="match status" value="1"/>
</dbReference>
<dbReference type="InterPro" id="IPR036388">
    <property type="entry name" value="WH-like_DNA-bd_sf"/>
</dbReference>
<organism evidence="8 9">
    <name type="scientific">Paenibacillus selenitireducens</name>
    <dbReference type="NCBI Taxonomy" id="1324314"/>
    <lineage>
        <taxon>Bacteria</taxon>
        <taxon>Bacillati</taxon>
        <taxon>Bacillota</taxon>
        <taxon>Bacilli</taxon>
        <taxon>Bacillales</taxon>
        <taxon>Paenibacillaceae</taxon>
        <taxon>Paenibacillus</taxon>
    </lineage>
</organism>
<dbReference type="Pfam" id="PF04542">
    <property type="entry name" value="Sigma70_r2"/>
    <property type="match status" value="1"/>
</dbReference>
<dbReference type="PANTHER" id="PTHR43133">
    <property type="entry name" value="RNA POLYMERASE ECF-TYPE SIGMA FACTO"/>
    <property type="match status" value="1"/>
</dbReference>
<dbReference type="InterPro" id="IPR014284">
    <property type="entry name" value="RNA_pol_sigma-70_dom"/>
</dbReference>
<dbReference type="InterPro" id="IPR039425">
    <property type="entry name" value="RNA_pol_sigma-70-like"/>
</dbReference>
<sequence length="212" mass="24392">MRITGNRWDAEDLSQDAMIKLIEAVQRNPERPITKAFLYRIAKNAWIDCKRTQKIRTVPLDLSYEKAELDPLLSSRELLEQVGERLSPKMAVIILLMDVFDFTARETAEYVGMREASVQVTLGRARLKLKQMAQESFEGNARKSPKARKETIVDMDALVDAFHRCDPKAIYRAYLGLTEESIYLTEIKTLNARLHFTFKDPDGNYFSVVSNK</sequence>
<reference evidence="8 9" key="1">
    <citation type="submission" date="2017-01" db="EMBL/GenBank/DDBJ databases">
        <title>Genome analysis of Paenibacillus selenitrireducens ES3-24.</title>
        <authorList>
            <person name="Xu D."/>
            <person name="Yao R."/>
            <person name="Zheng S."/>
        </authorList>
    </citation>
    <scope>NUCLEOTIDE SEQUENCE [LARGE SCALE GENOMIC DNA]</scope>
    <source>
        <strain evidence="8 9">ES3-24</strain>
    </source>
</reference>
<dbReference type="Pfam" id="PF08281">
    <property type="entry name" value="Sigma70_r4_2"/>
    <property type="match status" value="1"/>
</dbReference>
<dbReference type="STRING" id="1324314.BVG16_27940"/>
<evidence type="ECO:0000259" key="7">
    <source>
        <dbReference type="Pfam" id="PF08281"/>
    </source>
</evidence>
<dbReference type="GO" id="GO:0016987">
    <property type="term" value="F:sigma factor activity"/>
    <property type="evidence" value="ECO:0007669"/>
    <property type="project" value="UniProtKB-KW"/>
</dbReference>
<evidence type="ECO:0000313" key="8">
    <source>
        <dbReference type="EMBL" id="OPA73638.1"/>
    </source>
</evidence>
<proteinExistence type="inferred from homology"/>
<evidence type="ECO:0000313" key="9">
    <source>
        <dbReference type="Proteomes" id="UP000190188"/>
    </source>
</evidence>
<dbReference type="GO" id="GO:0006352">
    <property type="term" value="P:DNA-templated transcription initiation"/>
    <property type="evidence" value="ECO:0007669"/>
    <property type="project" value="InterPro"/>
</dbReference>
<evidence type="ECO:0000256" key="3">
    <source>
        <dbReference type="ARBA" id="ARBA00023082"/>
    </source>
</evidence>
<evidence type="ECO:0000256" key="5">
    <source>
        <dbReference type="ARBA" id="ARBA00023163"/>
    </source>
</evidence>
<dbReference type="InterPro" id="IPR013325">
    <property type="entry name" value="RNA_pol_sigma_r2"/>
</dbReference>
<keyword evidence="2" id="KW-0805">Transcription regulation</keyword>
<dbReference type="EMBL" id="MSZX01000015">
    <property type="protein sequence ID" value="OPA73638.1"/>
    <property type="molecule type" value="Genomic_DNA"/>
</dbReference>
<protein>
    <submittedName>
        <fullName evidence="8">RNA polymerase subunit sigma-24</fullName>
    </submittedName>
</protein>
<feature type="domain" description="RNA polymerase sigma-70 region 2" evidence="6">
    <location>
        <begin position="2"/>
        <end position="54"/>
    </location>
</feature>
<keyword evidence="4" id="KW-0238">DNA-binding</keyword>
<comment type="caution">
    <text evidence="8">The sequence shown here is derived from an EMBL/GenBank/DDBJ whole genome shotgun (WGS) entry which is preliminary data.</text>
</comment>
<dbReference type="GO" id="GO:0003677">
    <property type="term" value="F:DNA binding"/>
    <property type="evidence" value="ECO:0007669"/>
    <property type="project" value="UniProtKB-KW"/>
</dbReference>
<keyword evidence="9" id="KW-1185">Reference proteome</keyword>
<dbReference type="AlphaFoldDB" id="A0A1T2X143"/>
<evidence type="ECO:0000259" key="6">
    <source>
        <dbReference type="Pfam" id="PF04542"/>
    </source>
</evidence>
<dbReference type="NCBIfam" id="TIGR02937">
    <property type="entry name" value="sigma70-ECF"/>
    <property type="match status" value="1"/>
</dbReference>
<dbReference type="InterPro" id="IPR013324">
    <property type="entry name" value="RNA_pol_sigma_r3/r4-like"/>
</dbReference>
<dbReference type="Proteomes" id="UP000190188">
    <property type="component" value="Unassembled WGS sequence"/>
</dbReference>
<evidence type="ECO:0000256" key="1">
    <source>
        <dbReference type="ARBA" id="ARBA00010641"/>
    </source>
</evidence>
<evidence type="ECO:0000256" key="4">
    <source>
        <dbReference type="ARBA" id="ARBA00023125"/>
    </source>
</evidence>
<evidence type="ECO:0000256" key="2">
    <source>
        <dbReference type="ARBA" id="ARBA00023015"/>
    </source>
</evidence>
<dbReference type="Gene3D" id="1.10.10.10">
    <property type="entry name" value="Winged helix-like DNA-binding domain superfamily/Winged helix DNA-binding domain"/>
    <property type="match status" value="1"/>
</dbReference>
<keyword evidence="3" id="KW-0731">Sigma factor</keyword>
<gene>
    <name evidence="8" type="ORF">BVG16_27940</name>
</gene>